<dbReference type="PANTHER" id="PTHR33495">
    <property type="entry name" value="ANTI-SIGMA FACTOR ANTAGONIST TM_1081-RELATED-RELATED"/>
    <property type="match status" value="1"/>
</dbReference>
<dbReference type="GO" id="GO:0043856">
    <property type="term" value="F:anti-sigma factor antagonist activity"/>
    <property type="evidence" value="ECO:0007669"/>
    <property type="project" value="TreeGrafter"/>
</dbReference>
<evidence type="ECO:0000313" key="2">
    <source>
        <dbReference type="EMBL" id="HEN16423.1"/>
    </source>
</evidence>
<comment type="caution">
    <text evidence="2">The sequence shown here is derived from an EMBL/GenBank/DDBJ whole genome shotgun (WGS) entry which is preliminary data.</text>
</comment>
<dbReference type="InterPro" id="IPR036513">
    <property type="entry name" value="STAS_dom_sf"/>
</dbReference>
<reference evidence="2" key="1">
    <citation type="journal article" date="2020" name="mSystems">
        <title>Genome- and Community-Level Interaction Insights into Carbon Utilization and Element Cycling Functions of Hydrothermarchaeota in Hydrothermal Sediment.</title>
        <authorList>
            <person name="Zhou Z."/>
            <person name="Liu Y."/>
            <person name="Xu W."/>
            <person name="Pan J."/>
            <person name="Luo Z.H."/>
            <person name="Li M."/>
        </authorList>
    </citation>
    <scope>NUCLEOTIDE SEQUENCE [LARGE SCALE GENOMIC DNA]</scope>
    <source>
        <strain evidence="2">SpSt-339</strain>
    </source>
</reference>
<dbReference type="Pfam" id="PF01740">
    <property type="entry name" value="STAS"/>
    <property type="match status" value="1"/>
</dbReference>
<accession>A0A7C2K291</accession>
<sequence length="126" mass="13810">MSTDPSRPSSDDFQLEWHGDTMVITPAANVEAMSWDLIEQAADIVMAPLKSHASPMVVIDLSQVSYFGSVFLALLLRCHTAVKSRGGEMVLCGASKMARELLKITALDTLWAIYETKDEALEAVDH</sequence>
<proteinExistence type="predicted"/>
<dbReference type="SUPFAM" id="SSF52091">
    <property type="entry name" value="SpoIIaa-like"/>
    <property type="match status" value="1"/>
</dbReference>
<dbReference type="InterPro" id="IPR002645">
    <property type="entry name" value="STAS_dom"/>
</dbReference>
<dbReference type="PROSITE" id="PS50801">
    <property type="entry name" value="STAS"/>
    <property type="match status" value="1"/>
</dbReference>
<dbReference type="CDD" id="cd07043">
    <property type="entry name" value="STAS_anti-anti-sigma_factors"/>
    <property type="match status" value="1"/>
</dbReference>
<protein>
    <submittedName>
        <fullName evidence="2">Anti-sigma factor antagonist</fullName>
    </submittedName>
</protein>
<organism evidence="2">
    <name type="scientific">Schlesneria paludicola</name>
    <dbReference type="NCBI Taxonomy" id="360056"/>
    <lineage>
        <taxon>Bacteria</taxon>
        <taxon>Pseudomonadati</taxon>
        <taxon>Planctomycetota</taxon>
        <taxon>Planctomycetia</taxon>
        <taxon>Planctomycetales</taxon>
        <taxon>Planctomycetaceae</taxon>
        <taxon>Schlesneria</taxon>
    </lineage>
</organism>
<dbReference type="AlphaFoldDB" id="A0A7C2K291"/>
<feature type="domain" description="STAS" evidence="1">
    <location>
        <begin position="57"/>
        <end position="124"/>
    </location>
</feature>
<dbReference type="Gene3D" id="3.30.750.24">
    <property type="entry name" value="STAS domain"/>
    <property type="match status" value="1"/>
</dbReference>
<evidence type="ECO:0000259" key="1">
    <source>
        <dbReference type="PROSITE" id="PS50801"/>
    </source>
</evidence>
<name>A0A7C2K291_9PLAN</name>
<gene>
    <name evidence="2" type="ORF">ENQ76_13250</name>
</gene>
<dbReference type="EMBL" id="DSOK01000366">
    <property type="protein sequence ID" value="HEN16423.1"/>
    <property type="molecule type" value="Genomic_DNA"/>
</dbReference>